<dbReference type="GO" id="GO:0004047">
    <property type="term" value="F:aminomethyltransferase activity"/>
    <property type="evidence" value="ECO:0007669"/>
    <property type="project" value="UniProtKB-EC"/>
</dbReference>
<comment type="subunit">
    <text evidence="4 11">The glycine cleavage system is composed of four proteins: P, T, L and H.</text>
</comment>
<evidence type="ECO:0000256" key="4">
    <source>
        <dbReference type="ARBA" id="ARBA00011690"/>
    </source>
</evidence>
<keyword evidence="8 11" id="KW-0496">Mitochondrion</keyword>
<evidence type="ECO:0000256" key="10">
    <source>
        <dbReference type="PIRSR" id="PIRSR006487-1"/>
    </source>
</evidence>
<keyword evidence="5 11" id="KW-0032">Aminotransferase</keyword>
<dbReference type="InterPro" id="IPR006223">
    <property type="entry name" value="GcvT"/>
</dbReference>
<evidence type="ECO:0000313" key="14">
    <source>
        <dbReference type="EMBL" id="JAG53661.1"/>
    </source>
</evidence>
<dbReference type="GO" id="GO:0006546">
    <property type="term" value="P:glycine catabolic process"/>
    <property type="evidence" value="ECO:0007669"/>
    <property type="project" value="InterPro"/>
</dbReference>
<dbReference type="InterPro" id="IPR013977">
    <property type="entry name" value="GcvT_C"/>
</dbReference>
<dbReference type="Gene3D" id="3.30.70.1400">
    <property type="entry name" value="Aminomethyltransferase beta-barrel domains"/>
    <property type="match status" value="1"/>
</dbReference>
<dbReference type="FunFam" id="2.40.30.110:FF:000002">
    <property type="entry name" value="Aminomethyltransferase"/>
    <property type="match status" value="1"/>
</dbReference>
<name>A0A0K8SK29_LYGHE</name>
<evidence type="ECO:0000256" key="3">
    <source>
        <dbReference type="ARBA" id="ARBA00008609"/>
    </source>
</evidence>
<dbReference type="PANTHER" id="PTHR43757:SF16">
    <property type="entry name" value="AMINOMETHYLTRANSFERASE, MITOCHONDRIAL"/>
    <property type="match status" value="1"/>
</dbReference>
<reference evidence="14" key="1">
    <citation type="submission" date="2014-09" db="EMBL/GenBank/DDBJ databases">
        <authorList>
            <person name="Magalhaes I.L.F."/>
            <person name="Oliveira U."/>
            <person name="Santos F.R."/>
            <person name="Vidigal T.H.D.A."/>
            <person name="Brescovit A.D."/>
            <person name="Santos A.J."/>
        </authorList>
    </citation>
    <scope>NUCLEOTIDE SEQUENCE</scope>
</reference>
<evidence type="ECO:0000256" key="7">
    <source>
        <dbReference type="ARBA" id="ARBA00022946"/>
    </source>
</evidence>
<dbReference type="GO" id="GO:0008483">
    <property type="term" value="F:transaminase activity"/>
    <property type="evidence" value="ECO:0007669"/>
    <property type="project" value="UniProtKB-KW"/>
</dbReference>
<organism evidence="14">
    <name type="scientific">Lygus hesperus</name>
    <name type="common">Western plant bug</name>
    <dbReference type="NCBI Taxonomy" id="30085"/>
    <lineage>
        <taxon>Eukaryota</taxon>
        <taxon>Metazoa</taxon>
        <taxon>Ecdysozoa</taxon>
        <taxon>Arthropoda</taxon>
        <taxon>Hexapoda</taxon>
        <taxon>Insecta</taxon>
        <taxon>Pterygota</taxon>
        <taxon>Neoptera</taxon>
        <taxon>Paraneoptera</taxon>
        <taxon>Hemiptera</taxon>
        <taxon>Heteroptera</taxon>
        <taxon>Panheteroptera</taxon>
        <taxon>Cimicomorpha</taxon>
        <taxon>Miridae</taxon>
        <taxon>Mirini</taxon>
        <taxon>Lygus</taxon>
    </lineage>
</organism>
<dbReference type="SUPFAM" id="SSF101790">
    <property type="entry name" value="Aminomethyltransferase beta-barrel domain"/>
    <property type="match status" value="1"/>
</dbReference>
<comment type="similarity">
    <text evidence="3 11">Belongs to the GcvT family.</text>
</comment>
<comment type="function">
    <text evidence="1 11">The glycine cleavage system catalyzes the degradation of glycine.</text>
</comment>
<dbReference type="InterPro" id="IPR028896">
    <property type="entry name" value="GcvT/YgfZ/DmdA"/>
</dbReference>
<dbReference type="GO" id="GO:0005960">
    <property type="term" value="C:glycine cleavage complex"/>
    <property type="evidence" value="ECO:0007669"/>
    <property type="project" value="InterPro"/>
</dbReference>
<evidence type="ECO:0000256" key="9">
    <source>
        <dbReference type="ARBA" id="ARBA00047665"/>
    </source>
</evidence>
<keyword evidence="7 11" id="KW-0809">Transit peptide</keyword>
<accession>A0A0K8SK29</accession>
<proteinExistence type="inferred from homology"/>
<evidence type="ECO:0000259" key="13">
    <source>
        <dbReference type="Pfam" id="PF08669"/>
    </source>
</evidence>
<evidence type="ECO:0000256" key="5">
    <source>
        <dbReference type="ARBA" id="ARBA00022576"/>
    </source>
</evidence>
<dbReference type="GO" id="GO:0005739">
    <property type="term" value="C:mitochondrion"/>
    <property type="evidence" value="ECO:0007669"/>
    <property type="project" value="UniProtKB-SubCell"/>
</dbReference>
<dbReference type="Gene3D" id="2.40.30.110">
    <property type="entry name" value="Aminomethyltransferase beta-barrel domains"/>
    <property type="match status" value="1"/>
</dbReference>
<dbReference type="PANTHER" id="PTHR43757">
    <property type="entry name" value="AMINOMETHYLTRANSFERASE"/>
    <property type="match status" value="1"/>
</dbReference>
<feature type="non-terminal residue" evidence="14">
    <location>
        <position position="1"/>
    </location>
</feature>
<dbReference type="Pfam" id="PF01571">
    <property type="entry name" value="GCV_T"/>
    <property type="match status" value="1"/>
</dbReference>
<dbReference type="NCBIfam" id="TIGR00528">
    <property type="entry name" value="gcvT"/>
    <property type="match status" value="1"/>
</dbReference>
<dbReference type="Gene3D" id="3.30.1360.120">
    <property type="entry name" value="Probable tRNA modification gtpase trme, domain 1"/>
    <property type="match status" value="1"/>
</dbReference>
<dbReference type="NCBIfam" id="NF001567">
    <property type="entry name" value="PRK00389.1"/>
    <property type="match status" value="1"/>
</dbReference>
<evidence type="ECO:0000256" key="8">
    <source>
        <dbReference type="ARBA" id="ARBA00023128"/>
    </source>
</evidence>
<dbReference type="SUPFAM" id="SSF103025">
    <property type="entry name" value="Folate-binding domain"/>
    <property type="match status" value="1"/>
</dbReference>
<keyword evidence="6 11" id="KW-0808">Transferase</keyword>
<evidence type="ECO:0000256" key="1">
    <source>
        <dbReference type="ARBA" id="ARBA00003631"/>
    </source>
</evidence>
<evidence type="ECO:0000256" key="11">
    <source>
        <dbReference type="RuleBase" id="RU003981"/>
    </source>
</evidence>
<sequence length="406" mass="44990">PKGDKMFQRIIRIHGVVIVRRGSSLSAQRTKLYDFHVAHQGKIVDFGGFQLPVTYATENITESHIHTRKSCSVFDVSHMLQTIVTGAHRHEFMESICTADVKGMTVNTSALSLFTDRHTGGILDDLIVTKCEDHLYVVSNASMREQDTNIMMRAKQYFKSYGKEVLLDFLSPEQQSLLAVQGPLSQKVLENLIPQVQFKNLYFMETTTANVDGQIVRITRCGYTGEDGFEISLPSDIAPSFAERLLAQPGVKLAGLGARDTLRLEAGLCLYGNDLDKTLTPVSAGLMWTVARRRKDLQDYPGARWIHDELISGPVKKRVGLVCTAEKSPPVRQGTVILNEKQEEVGTVTSGCPSPSLNKNIAMGYVKTSLAKIGTPLLAKVRNSLVPLTVTKMPFVPSNYYTRKSK</sequence>
<dbReference type="FunFam" id="3.30.70.1400:FF:000001">
    <property type="entry name" value="Aminomethyltransferase"/>
    <property type="match status" value="1"/>
</dbReference>
<dbReference type="Gene3D" id="4.10.1250.10">
    <property type="entry name" value="Aminomethyltransferase fragment"/>
    <property type="match status" value="1"/>
</dbReference>
<feature type="domain" description="Aminomethyltransferase C-terminal" evidence="13">
    <location>
        <begin position="316"/>
        <end position="396"/>
    </location>
</feature>
<evidence type="ECO:0000256" key="2">
    <source>
        <dbReference type="ARBA" id="ARBA00004173"/>
    </source>
</evidence>
<dbReference type="EC" id="2.1.2.10" evidence="11"/>
<comment type="subcellular location">
    <subcellularLocation>
        <location evidence="2 11">Mitochondrion</location>
    </subcellularLocation>
</comment>
<evidence type="ECO:0000256" key="6">
    <source>
        <dbReference type="ARBA" id="ARBA00022679"/>
    </source>
</evidence>
<evidence type="ECO:0000259" key="12">
    <source>
        <dbReference type="Pfam" id="PF01571"/>
    </source>
</evidence>
<protein>
    <recommendedName>
        <fullName evidence="11">Aminomethyltransferase</fullName>
        <ecNumber evidence="11">2.1.2.10</ecNumber>
    </recommendedName>
    <alternativeName>
        <fullName evidence="11">Glycine cleavage system T protein</fullName>
    </alternativeName>
</protein>
<feature type="domain" description="GCVT N-terminal" evidence="12">
    <location>
        <begin position="32"/>
        <end position="292"/>
    </location>
</feature>
<dbReference type="Pfam" id="PF08669">
    <property type="entry name" value="GCV_T_C"/>
    <property type="match status" value="1"/>
</dbReference>
<dbReference type="PIRSF" id="PIRSF006487">
    <property type="entry name" value="GcvT"/>
    <property type="match status" value="1"/>
</dbReference>
<feature type="binding site" evidence="10">
    <location>
        <position position="230"/>
    </location>
    <ligand>
        <name>substrate</name>
    </ligand>
</feature>
<comment type="catalytic activity">
    <reaction evidence="9 11">
        <text>N(6)-[(R)-S(8)-aminomethyldihydrolipoyl]-L-lysyl-[protein] + (6S)-5,6,7,8-tetrahydrofolate = N(6)-[(R)-dihydrolipoyl]-L-lysyl-[protein] + (6R)-5,10-methylene-5,6,7,8-tetrahydrofolate + NH4(+)</text>
        <dbReference type="Rhea" id="RHEA:16945"/>
        <dbReference type="Rhea" id="RHEA-COMP:10475"/>
        <dbReference type="Rhea" id="RHEA-COMP:10492"/>
        <dbReference type="ChEBI" id="CHEBI:15636"/>
        <dbReference type="ChEBI" id="CHEBI:28938"/>
        <dbReference type="ChEBI" id="CHEBI:57453"/>
        <dbReference type="ChEBI" id="CHEBI:83100"/>
        <dbReference type="ChEBI" id="CHEBI:83143"/>
        <dbReference type="EC" id="2.1.2.10"/>
    </reaction>
</comment>
<dbReference type="AlphaFoldDB" id="A0A0K8SK29"/>
<dbReference type="InterPro" id="IPR027266">
    <property type="entry name" value="TrmE/GcvT-like"/>
</dbReference>
<dbReference type="InterPro" id="IPR006222">
    <property type="entry name" value="GCVT_N"/>
</dbReference>
<dbReference type="EMBL" id="GBRD01012163">
    <property type="protein sequence ID" value="JAG53661.1"/>
    <property type="molecule type" value="Transcribed_RNA"/>
</dbReference>
<dbReference type="InterPro" id="IPR029043">
    <property type="entry name" value="GcvT/YgfZ_C"/>
</dbReference>